<dbReference type="PANTHER" id="PTHR30455">
    <property type="entry name" value="TRANSCRIPTIONAL REPRESSOR NRDR"/>
    <property type="match status" value="1"/>
</dbReference>
<dbReference type="NCBIfam" id="TIGR00244">
    <property type="entry name" value="transcriptional regulator NrdR"/>
    <property type="match status" value="1"/>
</dbReference>
<evidence type="ECO:0000256" key="7">
    <source>
        <dbReference type="ARBA" id="ARBA00023163"/>
    </source>
</evidence>
<comment type="function">
    <text evidence="8">Negatively regulates transcription of bacterial ribonucleotide reductase nrd genes and operons by binding to NrdR-boxes.</text>
</comment>
<evidence type="ECO:0000256" key="8">
    <source>
        <dbReference type="HAMAP-Rule" id="MF_00440"/>
    </source>
</evidence>
<dbReference type="KEGG" id="samy:DB32_004085"/>
<accession>A0A0F6W451</accession>
<dbReference type="GO" id="GO:0005524">
    <property type="term" value="F:ATP binding"/>
    <property type="evidence" value="ECO:0007669"/>
    <property type="project" value="UniProtKB-UniRule"/>
</dbReference>
<evidence type="ECO:0000256" key="2">
    <source>
        <dbReference type="ARBA" id="ARBA00022741"/>
    </source>
</evidence>
<dbReference type="AlphaFoldDB" id="A0A0F6W451"/>
<name>A0A0F6W451_9BACT</name>
<evidence type="ECO:0000256" key="6">
    <source>
        <dbReference type="ARBA" id="ARBA00023125"/>
    </source>
</evidence>
<keyword evidence="6 8" id="KW-0238">DNA-binding</keyword>
<keyword evidence="5 8" id="KW-0805">Transcription regulation</keyword>
<dbReference type="GO" id="GO:0045892">
    <property type="term" value="P:negative regulation of DNA-templated transcription"/>
    <property type="evidence" value="ECO:0007669"/>
    <property type="project" value="UniProtKB-UniRule"/>
</dbReference>
<feature type="zinc finger region" evidence="8">
    <location>
        <begin position="3"/>
        <end position="34"/>
    </location>
</feature>
<keyword evidence="4 8" id="KW-0067">ATP-binding</keyword>
<dbReference type="Proteomes" id="UP000034883">
    <property type="component" value="Chromosome"/>
</dbReference>
<dbReference type="InterPro" id="IPR005144">
    <property type="entry name" value="ATP-cone_dom"/>
</dbReference>
<dbReference type="GO" id="GO:0003677">
    <property type="term" value="F:DNA binding"/>
    <property type="evidence" value="ECO:0007669"/>
    <property type="project" value="UniProtKB-KW"/>
</dbReference>
<keyword evidence="7 8" id="KW-0804">Transcription</keyword>
<evidence type="ECO:0000313" key="11">
    <source>
        <dbReference type="Proteomes" id="UP000034883"/>
    </source>
</evidence>
<keyword evidence="2 8" id="KW-0547">Nucleotide-binding</keyword>
<comment type="cofactor">
    <cofactor evidence="8">
        <name>Zn(2+)</name>
        <dbReference type="ChEBI" id="CHEBI:29105"/>
    </cofactor>
    <text evidence="8">Binds 1 zinc ion.</text>
</comment>
<keyword evidence="11" id="KW-1185">Reference proteome</keyword>
<evidence type="ECO:0000256" key="3">
    <source>
        <dbReference type="ARBA" id="ARBA00022771"/>
    </source>
</evidence>
<evidence type="ECO:0000256" key="4">
    <source>
        <dbReference type="ARBA" id="ARBA00022840"/>
    </source>
</evidence>
<dbReference type="Pfam" id="PF03477">
    <property type="entry name" value="ATP-cone"/>
    <property type="match status" value="1"/>
</dbReference>
<feature type="domain" description="ATP-cone" evidence="9">
    <location>
        <begin position="49"/>
        <end position="139"/>
    </location>
</feature>
<dbReference type="InterPro" id="IPR055173">
    <property type="entry name" value="NrdR-like_N"/>
</dbReference>
<dbReference type="STRING" id="927083.DB32_004085"/>
<keyword evidence="3 8" id="KW-0863">Zinc-finger</keyword>
<reference evidence="10 11" key="1">
    <citation type="submission" date="2015-03" db="EMBL/GenBank/DDBJ databases">
        <title>Genome assembly of Sandaracinus amylolyticus DSM 53668.</title>
        <authorList>
            <person name="Sharma G."/>
            <person name="Subramanian S."/>
        </authorList>
    </citation>
    <scope>NUCLEOTIDE SEQUENCE [LARGE SCALE GENOMIC DNA]</scope>
    <source>
        <strain evidence="10 11">DSM 53668</strain>
    </source>
</reference>
<dbReference type="GO" id="GO:0008270">
    <property type="term" value="F:zinc ion binding"/>
    <property type="evidence" value="ECO:0007669"/>
    <property type="project" value="UniProtKB-UniRule"/>
</dbReference>
<evidence type="ECO:0000256" key="5">
    <source>
        <dbReference type="ARBA" id="ARBA00023015"/>
    </source>
</evidence>
<sequence length="160" mass="18328">MKCPFCGTLDNKVIDSRLSQGGEVTRRRRECEGCARRYTTYERVEQVLPLVVKKDGRREPFDRMKILGGVRRACEKRPVSQESLERLVDRLERELVETGEKEVPSSMIGEKAMDALRELDPVAYVRFASVYRSFADLHEFMAEIAQLLPDGTPKRESSSS</sequence>
<dbReference type="EMBL" id="CP011125">
    <property type="protein sequence ID" value="AKF06936.1"/>
    <property type="molecule type" value="Genomic_DNA"/>
</dbReference>
<keyword evidence="8" id="KW-0479">Metal-binding</keyword>
<evidence type="ECO:0000256" key="1">
    <source>
        <dbReference type="ARBA" id="ARBA00022491"/>
    </source>
</evidence>
<dbReference type="RefSeq" id="WP_053234213.1">
    <property type="nucleotide sequence ID" value="NZ_CP011125.1"/>
</dbReference>
<evidence type="ECO:0000313" key="10">
    <source>
        <dbReference type="EMBL" id="AKF06936.1"/>
    </source>
</evidence>
<dbReference type="OrthoDB" id="9807461at2"/>
<gene>
    <name evidence="8" type="primary">nrdR</name>
    <name evidence="10" type="ORF">DB32_004085</name>
</gene>
<dbReference type="PANTHER" id="PTHR30455:SF2">
    <property type="entry name" value="TRANSCRIPTIONAL REPRESSOR NRDR"/>
    <property type="match status" value="1"/>
</dbReference>
<dbReference type="HAMAP" id="MF_00440">
    <property type="entry name" value="NrdR"/>
    <property type="match status" value="1"/>
</dbReference>
<keyword evidence="1 8" id="KW-0678">Repressor</keyword>
<evidence type="ECO:0000259" key="9">
    <source>
        <dbReference type="PROSITE" id="PS51161"/>
    </source>
</evidence>
<comment type="similarity">
    <text evidence="8">Belongs to the NrdR family.</text>
</comment>
<keyword evidence="8" id="KW-0862">Zinc</keyword>
<dbReference type="PROSITE" id="PS51161">
    <property type="entry name" value="ATP_CONE"/>
    <property type="match status" value="1"/>
</dbReference>
<proteinExistence type="inferred from homology"/>
<dbReference type="InterPro" id="IPR003796">
    <property type="entry name" value="RNR_NrdR-like"/>
</dbReference>
<organism evidence="10 11">
    <name type="scientific">Sandaracinus amylolyticus</name>
    <dbReference type="NCBI Taxonomy" id="927083"/>
    <lineage>
        <taxon>Bacteria</taxon>
        <taxon>Pseudomonadati</taxon>
        <taxon>Myxococcota</taxon>
        <taxon>Polyangia</taxon>
        <taxon>Polyangiales</taxon>
        <taxon>Sandaracinaceae</taxon>
        <taxon>Sandaracinus</taxon>
    </lineage>
</organism>
<dbReference type="Pfam" id="PF22811">
    <property type="entry name" value="Zn_ribbon_NrdR"/>
    <property type="match status" value="1"/>
</dbReference>
<protein>
    <recommendedName>
        <fullName evidence="8">Transcriptional repressor NrdR</fullName>
    </recommendedName>
</protein>